<keyword evidence="2" id="KW-1185">Reference proteome</keyword>
<dbReference type="KEGG" id="obg:Verru16b_01693"/>
<dbReference type="Proteomes" id="UP000095228">
    <property type="component" value="Chromosome"/>
</dbReference>
<proteinExistence type="predicted"/>
<dbReference type="STRING" id="1838286.Verru16b_01693"/>
<evidence type="ECO:0000313" key="1">
    <source>
        <dbReference type="EMBL" id="AOS44627.1"/>
    </source>
</evidence>
<accession>A0A1D8AUQ6</accession>
<sequence length="260" mass="28836">MSESRQNSKPTLEELLRLKRAERPSAEFWNRFETELRQKQLTALVEKRRWWHDLPVLLNRRVYVPAGAAAVVAFSLVTVRYTAPLHVVEIENTAPRIEAADPAVEMLPATVVASTSGRFEEPIEVAPSALTASARVTEQVPAPTPVSERRDISPSARSIAANLARLEQSEPDMINAVIGNRLSTPAREPVLVAQSDFENTGSRESAGQYRLIARYAERALSPEPSAPALVRERIARRLGEDLGDDISRIGLRANRVSLKF</sequence>
<dbReference type="EMBL" id="CP016094">
    <property type="protein sequence ID" value="AOS44627.1"/>
    <property type="molecule type" value="Genomic_DNA"/>
</dbReference>
<gene>
    <name evidence="1" type="ORF">Verru16b_01693</name>
</gene>
<protein>
    <submittedName>
        <fullName evidence="1">Uncharacterized protein</fullName>
    </submittedName>
</protein>
<name>A0A1D8AUQ6_9BACT</name>
<dbReference type="RefSeq" id="WP_069961861.1">
    <property type="nucleotide sequence ID" value="NZ_CP016094.1"/>
</dbReference>
<dbReference type="AlphaFoldDB" id="A0A1D8AUQ6"/>
<evidence type="ECO:0000313" key="2">
    <source>
        <dbReference type="Proteomes" id="UP000095228"/>
    </source>
</evidence>
<organism evidence="1 2">
    <name type="scientific">Lacunisphaera limnophila</name>
    <dbReference type="NCBI Taxonomy" id="1838286"/>
    <lineage>
        <taxon>Bacteria</taxon>
        <taxon>Pseudomonadati</taxon>
        <taxon>Verrucomicrobiota</taxon>
        <taxon>Opitutia</taxon>
        <taxon>Opitutales</taxon>
        <taxon>Opitutaceae</taxon>
        <taxon>Lacunisphaera</taxon>
    </lineage>
</organism>
<dbReference type="OrthoDB" id="194993at2"/>
<reference evidence="1 2" key="1">
    <citation type="submission" date="2016-06" db="EMBL/GenBank/DDBJ databases">
        <title>Three novel species with peptidoglycan cell walls form the new genus Lacunisphaera gen. nov. in the family Opitutaceae of the verrucomicrobial subdivision 4.</title>
        <authorList>
            <person name="Rast P."/>
            <person name="Gloeckner I."/>
            <person name="Jogler M."/>
            <person name="Boedeker C."/>
            <person name="Jeske O."/>
            <person name="Wiegand S."/>
            <person name="Reinhardt R."/>
            <person name="Schumann P."/>
            <person name="Rohde M."/>
            <person name="Spring S."/>
            <person name="Gloeckner F.O."/>
            <person name="Jogler C."/>
        </authorList>
    </citation>
    <scope>NUCLEOTIDE SEQUENCE [LARGE SCALE GENOMIC DNA]</scope>
    <source>
        <strain evidence="1 2">IG16b</strain>
    </source>
</reference>